<evidence type="ECO:0000313" key="1">
    <source>
        <dbReference type="EMBL" id="KAB2951840.1"/>
    </source>
</evidence>
<comment type="caution">
    <text evidence="1">The sequence shown here is derived from an EMBL/GenBank/DDBJ whole genome shotgun (WGS) entry which is preliminary data.</text>
</comment>
<accession>A0A6I0F127</accession>
<dbReference type="PANTHER" id="PTHR42110">
    <property type="entry name" value="L-ASPARAGINASE, PUTATIVE (AFU_ORTHOLOGUE AFUA_3G11890)-RELATED"/>
    <property type="match status" value="1"/>
</dbReference>
<proteinExistence type="predicted"/>
<sequence>MSTLLVEVTRGTMVENRHYGSIVVIDHEGRILASAGQGGPTYMRSSSKPLMTIPLVEKGGMDAFQFQEEHLAIFTSSHTGEEEHRRWVLDSLQKIGLEEEVLACGTHRPFDRKTAEALLRAGEKPGLLHCNCSGKHSGVLAYCLLRGYPLEGYTLPEHSAEKDILSAVADLAMLKAEDIVIGIDGCGIPVYGMPLKNIALAFCRFGMASAGNEARQQACKQIRKAMIKHPFLVAGTGRLDTDLMTVTEGAVVAKIGADGVYALAVPEKGWGMAVKVDDGNMVALGPIVIEALSQLGLLSPEQRQALASHDQKTIKNNLRQTVGEMRPFFTLQ</sequence>
<keyword evidence="2" id="KW-1185">Reference proteome</keyword>
<reference evidence="1 2" key="1">
    <citation type="submission" date="2019-10" db="EMBL/GenBank/DDBJ databases">
        <title>Whole-genome sequence of the extremophile Heliorestis acidaminivorans DSM 24790.</title>
        <authorList>
            <person name="Kyndt J.A."/>
            <person name="Meyer T.E."/>
        </authorList>
    </citation>
    <scope>NUCLEOTIDE SEQUENCE [LARGE SCALE GENOMIC DNA]</scope>
    <source>
        <strain evidence="1 2">DSM 24790</strain>
    </source>
</reference>
<evidence type="ECO:0000313" key="2">
    <source>
        <dbReference type="Proteomes" id="UP000468766"/>
    </source>
</evidence>
<dbReference type="PANTHER" id="PTHR42110:SF1">
    <property type="entry name" value="L-ASPARAGINASE, PUTATIVE (AFU_ORTHOLOGUE AFUA_3G11890)-RELATED"/>
    <property type="match status" value="1"/>
</dbReference>
<dbReference type="InterPro" id="IPR010349">
    <property type="entry name" value="Asparaginase_II"/>
</dbReference>
<organism evidence="1 2">
    <name type="scientific">Heliorestis acidaminivorans</name>
    <dbReference type="NCBI Taxonomy" id="553427"/>
    <lineage>
        <taxon>Bacteria</taxon>
        <taxon>Bacillati</taxon>
        <taxon>Bacillota</taxon>
        <taxon>Clostridia</taxon>
        <taxon>Eubacteriales</taxon>
        <taxon>Heliobacteriaceae</taxon>
        <taxon>Heliorestis</taxon>
    </lineage>
</organism>
<dbReference type="AlphaFoldDB" id="A0A6I0F127"/>
<dbReference type="Proteomes" id="UP000468766">
    <property type="component" value="Unassembled WGS sequence"/>
</dbReference>
<name>A0A6I0F127_9FIRM</name>
<gene>
    <name evidence="1" type="ORF">F9B85_11170</name>
</gene>
<protein>
    <submittedName>
        <fullName evidence="1">Asparaginase</fullName>
    </submittedName>
</protein>
<dbReference type="RefSeq" id="WP_151620930.1">
    <property type="nucleotide sequence ID" value="NZ_WBXO01000009.1"/>
</dbReference>
<dbReference type="EMBL" id="WBXO01000009">
    <property type="protein sequence ID" value="KAB2951840.1"/>
    <property type="molecule type" value="Genomic_DNA"/>
</dbReference>
<dbReference type="OrthoDB" id="9770793at2"/>
<dbReference type="Pfam" id="PF06089">
    <property type="entry name" value="Asparaginase_II"/>
    <property type="match status" value="1"/>
</dbReference>